<sequence>MSSILAGLRLIKAGWVFAREGVIASMPREGLSGPALTAHKIATKMSRRRAGRLNNVERMNNAIARLGPSYAKLGQFLATRPDIIGLEMAVDLATLQDQMKQFPKSQSIARLEDSLGAKWDTFFTRIEEPVAAASIAQVHPAYVRMPDGSEKKVAVKIIRPGVRQRFQKDLETFFMFANLQEKYFPATRRLRPTAIAQTLAQSTRIEMDLRLEAAALSEIAENTKDDTDFRVPKVDWVRTGRNVLTMEWVDGIKMSDTLALKQAGHDLNKLAVNVIQSFLRHAMRDGFFHADMHPGNLFVDAKGDIVAVDMGIAGRIGMKERRFLAEILYGFIQRDYRRVAEVHFEAGYVPPHHDIEAFAQAIRAVGEPIHDQPAETISMGNLLTLLFDVTDIFDMQTRPELLLLQKTMVVVEGNARMLDPQFNMWKAAEPVVGDWVRQNLGPAAVVNDARNGIKAGLRLMKAVPELANRTEQLAREVGDMAENGMKLDPSTVKAIGKAEAKESRWGRRALWVIALSSLYIAWSLS</sequence>
<dbReference type="GO" id="GO:0006744">
    <property type="term" value="P:ubiquinone biosynthetic process"/>
    <property type="evidence" value="ECO:0007669"/>
    <property type="project" value="UniProtKB-UniPathway"/>
</dbReference>
<evidence type="ECO:0000256" key="7">
    <source>
        <dbReference type="ARBA" id="ARBA00022692"/>
    </source>
</evidence>
<keyword evidence="4" id="KW-0997">Cell inner membrane</keyword>
<dbReference type="GO" id="GO:0004672">
    <property type="term" value="F:protein kinase activity"/>
    <property type="evidence" value="ECO:0007669"/>
    <property type="project" value="InterPro"/>
</dbReference>
<evidence type="ECO:0000256" key="10">
    <source>
        <dbReference type="ARBA" id="ARBA00022840"/>
    </source>
</evidence>
<evidence type="ECO:0000256" key="1">
    <source>
        <dbReference type="ARBA" id="ARBA00005020"/>
    </source>
</evidence>
<dbReference type="PANTHER" id="PTHR10566">
    <property type="entry name" value="CHAPERONE-ACTIVITY OF BC1 COMPLEX CABC1 -RELATED"/>
    <property type="match status" value="1"/>
</dbReference>
<dbReference type="Gene3D" id="1.10.510.10">
    <property type="entry name" value="Transferase(Phosphotransferase) domain 1"/>
    <property type="match status" value="1"/>
</dbReference>
<dbReference type="PANTHER" id="PTHR10566:SF113">
    <property type="entry name" value="PROTEIN ACTIVITY OF BC1 COMPLEX KINASE 7, CHLOROPLASTIC"/>
    <property type="match status" value="1"/>
</dbReference>
<evidence type="ECO:0000256" key="3">
    <source>
        <dbReference type="ARBA" id="ARBA00022475"/>
    </source>
</evidence>
<dbReference type="InterPro" id="IPR011009">
    <property type="entry name" value="Kinase-like_dom_sf"/>
</dbReference>
<name>A0A0M9GP29_9HYPH</name>
<proteinExistence type="inferred from homology"/>
<keyword evidence="9" id="KW-0418">Kinase</keyword>
<keyword evidence="7" id="KW-0812">Transmembrane</keyword>
<comment type="pathway">
    <text evidence="1">Cofactor biosynthesis; ubiquinone biosynthesis [regulation].</text>
</comment>
<dbReference type="InterPro" id="IPR045308">
    <property type="entry name" value="UbiB_bact"/>
</dbReference>
<dbReference type="InterPro" id="IPR000719">
    <property type="entry name" value="Prot_kinase_dom"/>
</dbReference>
<evidence type="ECO:0000313" key="15">
    <source>
        <dbReference type="Proteomes" id="UP000038011"/>
    </source>
</evidence>
<dbReference type="CDD" id="cd13972">
    <property type="entry name" value="UbiB"/>
    <property type="match status" value="1"/>
</dbReference>
<evidence type="ECO:0000256" key="8">
    <source>
        <dbReference type="ARBA" id="ARBA00022741"/>
    </source>
</evidence>
<keyword evidence="3" id="KW-1003">Cell membrane</keyword>
<protein>
    <submittedName>
        <fullName evidence="14">2-polyprenylphenol hydroxylase</fullName>
    </submittedName>
</protein>
<gene>
    <name evidence="14" type="ORF">SU32_04570</name>
</gene>
<keyword evidence="12" id="KW-0472">Membrane</keyword>
<organism evidence="14 15">
    <name type="scientific">Ahrensia marina</name>
    <dbReference type="NCBI Taxonomy" id="1514904"/>
    <lineage>
        <taxon>Bacteria</taxon>
        <taxon>Pseudomonadati</taxon>
        <taxon>Pseudomonadota</taxon>
        <taxon>Alphaproteobacteria</taxon>
        <taxon>Hyphomicrobiales</taxon>
        <taxon>Ahrensiaceae</taxon>
        <taxon>Ahrensia</taxon>
    </lineage>
</organism>
<evidence type="ECO:0000256" key="6">
    <source>
        <dbReference type="ARBA" id="ARBA00022688"/>
    </source>
</evidence>
<keyword evidence="5" id="KW-0808">Transferase</keyword>
<evidence type="ECO:0000313" key="14">
    <source>
        <dbReference type="EMBL" id="KPB02046.1"/>
    </source>
</evidence>
<reference evidence="14 15" key="1">
    <citation type="submission" date="2015-01" db="EMBL/GenBank/DDBJ databases">
        <title>Ahrensia donghaiensis sp. nov., a novel dimethylsulphoniopropionate-cleavage bacterium isolated from seawater and emended descriptions of the genus Ahrensia and Ahrensia kielensis.</title>
        <authorList>
            <person name="Liu J."/>
        </authorList>
    </citation>
    <scope>NUCLEOTIDE SEQUENCE [LARGE SCALE GENOMIC DNA]</scope>
    <source>
        <strain evidence="14 15">LZD062</strain>
    </source>
</reference>
<dbReference type="NCBIfam" id="TIGR01982">
    <property type="entry name" value="UbiB"/>
    <property type="match status" value="1"/>
</dbReference>
<dbReference type="Proteomes" id="UP000038011">
    <property type="component" value="Unassembled WGS sequence"/>
</dbReference>
<keyword evidence="6" id="KW-0831">Ubiquinone biosynthesis</keyword>
<dbReference type="PROSITE" id="PS50011">
    <property type="entry name" value="PROTEIN_KINASE_DOM"/>
    <property type="match status" value="1"/>
</dbReference>
<dbReference type="PATRIC" id="fig|1514904.3.peg.2903"/>
<accession>A0A0M9GP29</accession>
<dbReference type="GO" id="GO:0005524">
    <property type="term" value="F:ATP binding"/>
    <property type="evidence" value="ECO:0007669"/>
    <property type="project" value="UniProtKB-KW"/>
</dbReference>
<dbReference type="AlphaFoldDB" id="A0A0M9GP29"/>
<dbReference type="InterPro" id="IPR050154">
    <property type="entry name" value="UbiB_kinase"/>
</dbReference>
<comment type="similarity">
    <text evidence="2">Belongs to the protein kinase superfamily. ADCK protein kinase family.</text>
</comment>
<dbReference type="InterPro" id="IPR004147">
    <property type="entry name" value="ABC1_dom"/>
</dbReference>
<evidence type="ECO:0000256" key="2">
    <source>
        <dbReference type="ARBA" id="ARBA00009670"/>
    </source>
</evidence>
<evidence type="ECO:0000256" key="5">
    <source>
        <dbReference type="ARBA" id="ARBA00022679"/>
    </source>
</evidence>
<evidence type="ECO:0000256" key="12">
    <source>
        <dbReference type="ARBA" id="ARBA00023136"/>
    </source>
</evidence>
<dbReference type="UniPathway" id="UPA00232"/>
<evidence type="ECO:0000259" key="13">
    <source>
        <dbReference type="PROSITE" id="PS50011"/>
    </source>
</evidence>
<keyword evidence="8" id="KW-0547">Nucleotide-binding</keyword>
<evidence type="ECO:0000256" key="4">
    <source>
        <dbReference type="ARBA" id="ARBA00022519"/>
    </source>
</evidence>
<keyword evidence="10" id="KW-0067">ATP-binding</keyword>
<dbReference type="STRING" id="1514904.SU32_04570"/>
<feature type="domain" description="Protein kinase" evidence="13">
    <location>
        <begin position="124"/>
        <end position="512"/>
    </location>
</feature>
<dbReference type="InterPro" id="IPR010232">
    <property type="entry name" value="UbiB"/>
</dbReference>
<evidence type="ECO:0000256" key="11">
    <source>
        <dbReference type="ARBA" id="ARBA00022989"/>
    </source>
</evidence>
<dbReference type="Pfam" id="PF03109">
    <property type="entry name" value="ABC1"/>
    <property type="match status" value="1"/>
</dbReference>
<comment type="caution">
    <text evidence="14">The sequence shown here is derived from an EMBL/GenBank/DDBJ whole genome shotgun (WGS) entry which is preliminary data.</text>
</comment>
<dbReference type="OrthoDB" id="9795390at2"/>
<dbReference type="RefSeq" id="WP_053998170.1">
    <property type="nucleotide sequence ID" value="NZ_JXMU01000005.1"/>
</dbReference>
<keyword evidence="15" id="KW-1185">Reference proteome</keyword>
<keyword evidence="11" id="KW-1133">Transmembrane helix</keyword>
<dbReference type="EMBL" id="JXMU01000005">
    <property type="protein sequence ID" value="KPB02046.1"/>
    <property type="molecule type" value="Genomic_DNA"/>
</dbReference>
<dbReference type="SUPFAM" id="SSF56112">
    <property type="entry name" value="Protein kinase-like (PK-like)"/>
    <property type="match status" value="1"/>
</dbReference>
<evidence type="ECO:0000256" key="9">
    <source>
        <dbReference type="ARBA" id="ARBA00022777"/>
    </source>
</evidence>